<feature type="region of interest" description="Disordered" evidence="7">
    <location>
        <begin position="304"/>
        <end position="326"/>
    </location>
</feature>
<reference evidence="10 11" key="1">
    <citation type="submission" date="2025-04" db="UniProtKB">
        <authorList>
            <consortium name="RefSeq"/>
        </authorList>
    </citation>
    <scope>IDENTIFICATION</scope>
    <source>
        <tissue evidence="10 11">Sperm</tissue>
    </source>
</reference>
<name>A0AAJ7TIY1_PETMA</name>
<organism evidence="9 11">
    <name type="scientific">Petromyzon marinus</name>
    <name type="common">Sea lamprey</name>
    <dbReference type="NCBI Taxonomy" id="7757"/>
    <lineage>
        <taxon>Eukaryota</taxon>
        <taxon>Metazoa</taxon>
        <taxon>Chordata</taxon>
        <taxon>Craniata</taxon>
        <taxon>Vertebrata</taxon>
        <taxon>Cyclostomata</taxon>
        <taxon>Hyperoartia</taxon>
        <taxon>Petromyzontiformes</taxon>
        <taxon>Petromyzontidae</taxon>
        <taxon>Petromyzon</taxon>
    </lineage>
</organism>
<dbReference type="FunFam" id="3.30.70.3530:FF:000001">
    <property type="entry name" value="Chorion-specific transcription factor GCMb"/>
    <property type="match status" value="1"/>
</dbReference>
<evidence type="ECO:0000313" key="11">
    <source>
        <dbReference type="RefSeq" id="XP_032817458.1"/>
    </source>
</evidence>
<protein>
    <submittedName>
        <fullName evidence="10 11">Chorion-specific transcription factor GCMb-like</fullName>
    </submittedName>
</protein>
<dbReference type="PANTHER" id="PTHR12414:SF7">
    <property type="entry name" value="CHORION-SPECIFIC TRANSCRIPTION FACTOR GCMB"/>
    <property type="match status" value="1"/>
</dbReference>
<dbReference type="GO" id="GO:0005634">
    <property type="term" value="C:nucleus"/>
    <property type="evidence" value="ECO:0007669"/>
    <property type="project" value="UniProtKB-SubCell"/>
</dbReference>
<dbReference type="PROSITE" id="PS50807">
    <property type="entry name" value="GCM"/>
    <property type="match status" value="1"/>
</dbReference>
<keyword evidence="9" id="KW-1185">Reference proteome</keyword>
<keyword evidence="3" id="KW-0805">Transcription regulation</keyword>
<dbReference type="InterPro" id="IPR043021">
    <property type="entry name" value="GCM_small"/>
</dbReference>
<comment type="subcellular location">
    <subcellularLocation>
        <location evidence="1">Nucleus</location>
    </subcellularLocation>
</comment>
<evidence type="ECO:0000259" key="8">
    <source>
        <dbReference type="PROSITE" id="PS50807"/>
    </source>
</evidence>
<dbReference type="GO" id="GO:0042063">
    <property type="term" value="P:gliogenesis"/>
    <property type="evidence" value="ECO:0007669"/>
    <property type="project" value="TreeGrafter"/>
</dbReference>
<gene>
    <name evidence="10 11" type="primary">LOC116946556</name>
</gene>
<dbReference type="Proteomes" id="UP001318040">
    <property type="component" value="Chromosome 27"/>
</dbReference>
<keyword evidence="2" id="KW-0217">Developmental protein</keyword>
<dbReference type="InterPro" id="IPR003902">
    <property type="entry name" value="Tscrpt_reg_GCM"/>
</dbReference>
<feature type="compositionally biased region" description="Low complexity" evidence="7">
    <location>
        <begin position="359"/>
        <end position="370"/>
    </location>
</feature>
<dbReference type="InterPro" id="IPR039791">
    <property type="entry name" value="GCM"/>
</dbReference>
<keyword evidence="5" id="KW-0804">Transcription</keyword>
<dbReference type="Gene3D" id="2.20.25.670">
    <property type="entry name" value="GCM domain, large subdomain"/>
    <property type="match status" value="1"/>
</dbReference>
<evidence type="ECO:0000256" key="3">
    <source>
        <dbReference type="ARBA" id="ARBA00023015"/>
    </source>
</evidence>
<dbReference type="KEGG" id="pmrn:116946556"/>
<feature type="region of interest" description="Disordered" evidence="7">
    <location>
        <begin position="359"/>
        <end position="380"/>
    </location>
</feature>
<dbReference type="GO" id="GO:0001228">
    <property type="term" value="F:DNA-binding transcription activator activity, RNA polymerase II-specific"/>
    <property type="evidence" value="ECO:0007669"/>
    <property type="project" value="InterPro"/>
</dbReference>
<feature type="domain" description="GCM" evidence="8">
    <location>
        <begin position="27"/>
        <end position="182"/>
    </location>
</feature>
<keyword evidence="6" id="KW-0539">Nucleus</keyword>
<accession>A0AAJ7TIY1</accession>
<proteinExistence type="predicted"/>
<feature type="region of interest" description="Disordered" evidence="7">
    <location>
        <begin position="163"/>
        <end position="206"/>
    </location>
</feature>
<evidence type="ECO:0000256" key="5">
    <source>
        <dbReference type="ARBA" id="ARBA00023163"/>
    </source>
</evidence>
<evidence type="ECO:0000256" key="2">
    <source>
        <dbReference type="ARBA" id="ARBA00022473"/>
    </source>
</evidence>
<dbReference type="SUPFAM" id="SSF90073">
    <property type="entry name" value="GCM domain"/>
    <property type="match status" value="1"/>
</dbReference>
<dbReference type="Pfam" id="PF03615">
    <property type="entry name" value="GCM"/>
    <property type="match status" value="1"/>
</dbReference>
<evidence type="ECO:0000256" key="6">
    <source>
        <dbReference type="ARBA" id="ARBA00023242"/>
    </source>
</evidence>
<feature type="compositionally biased region" description="Basic and acidic residues" evidence="7">
    <location>
        <begin position="163"/>
        <end position="180"/>
    </location>
</feature>
<evidence type="ECO:0000313" key="9">
    <source>
        <dbReference type="Proteomes" id="UP001318040"/>
    </source>
</evidence>
<dbReference type="RefSeq" id="XP_032817458.1">
    <property type="nucleotide sequence ID" value="XM_032961567.1"/>
</dbReference>
<evidence type="ECO:0000256" key="7">
    <source>
        <dbReference type="SAM" id="MobiDB-lite"/>
    </source>
</evidence>
<dbReference type="PANTHER" id="PTHR12414">
    <property type="entry name" value="GLIAL CELLS MISSING RELATED/GLIDE"/>
    <property type="match status" value="1"/>
</dbReference>
<dbReference type="RefSeq" id="XP_032817457.1">
    <property type="nucleotide sequence ID" value="XM_032961566.1"/>
</dbReference>
<keyword evidence="4" id="KW-0238">DNA-binding</keyword>
<dbReference type="InterPro" id="IPR043020">
    <property type="entry name" value="GCM_large"/>
</dbReference>
<evidence type="ECO:0000256" key="1">
    <source>
        <dbReference type="ARBA" id="ARBA00004123"/>
    </source>
</evidence>
<dbReference type="AlphaFoldDB" id="A0AAJ7TIY1"/>
<sequence>MLKAEGSHPSFLDLGDEVDVTGQGMRLAWDINDPKMPQCIKQPDAFKEWPDGYARFVYSAEDKHAQRHLSGWAMRNTNNHNCAILKKSCLGVVLCSRGCLLPSGARLFLRPAICDKARQKQQKKMCPNCQGPLELVPCRGHSGYPVTNFWRHEGKLVFFQAKGVHDHPRPESKTEAEGRRCAAKKRSATSTLSAGATQRGKRSAIHAHAQAPAGTCDTRRGYDYCYRITDVSPSQLIKYPGSSSYGMMPPSFYRPDDGLCREPSASALPFQGAFLSTDTTEHYSSHTPSGYELPYPGYSRLTSPLATMGQHGGGPPTQSGYARGGPRSCVDVSRPFIAGYERAGVAAAADCLRSARVSSSRPASAASASSGGLGHADDPALSYHCMQERPRQAPDGKPPPPPQSQPTVETIITTTTKVSYQAYKLQQGQHGACAEEAAAGTAAVAPGGAAQGYGHPPAVQHGGWPELAISEAGLPARLAAPAYLQPPAVGTAGTVGAGRSDGMGDGNASCCAPLYHSRYDL</sequence>
<dbReference type="InterPro" id="IPR036115">
    <property type="entry name" value="GCM_dom_sf"/>
</dbReference>
<evidence type="ECO:0000313" key="10">
    <source>
        <dbReference type="RefSeq" id="XP_032817457.1"/>
    </source>
</evidence>
<dbReference type="Gene3D" id="3.30.70.3530">
    <property type="entry name" value="GCM motif"/>
    <property type="match status" value="1"/>
</dbReference>
<feature type="region of interest" description="Disordered" evidence="7">
    <location>
        <begin position="388"/>
        <end position="407"/>
    </location>
</feature>
<dbReference type="GO" id="GO:0000978">
    <property type="term" value="F:RNA polymerase II cis-regulatory region sequence-specific DNA binding"/>
    <property type="evidence" value="ECO:0007669"/>
    <property type="project" value="TreeGrafter"/>
</dbReference>
<evidence type="ECO:0000256" key="4">
    <source>
        <dbReference type="ARBA" id="ARBA00023125"/>
    </source>
</evidence>